<keyword evidence="3" id="KW-1185">Reference proteome</keyword>
<evidence type="ECO:0000313" key="3">
    <source>
        <dbReference type="Proteomes" id="UP001432322"/>
    </source>
</evidence>
<feature type="compositionally biased region" description="Polar residues" evidence="1">
    <location>
        <begin position="16"/>
        <end position="27"/>
    </location>
</feature>
<dbReference type="EMBL" id="BTSY01000003">
    <property type="protein sequence ID" value="GMT18172.1"/>
    <property type="molecule type" value="Genomic_DNA"/>
</dbReference>
<comment type="caution">
    <text evidence="2">The sequence shown here is derived from an EMBL/GenBank/DDBJ whole genome shotgun (WGS) entry which is preliminary data.</text>
</comment>
<proteinExistence type="predicted"/>
<dbReference type="PRINTS" id="PR01854">
    <property type="entry name" value="BR22PROTEIN"/>
</dbReference>
<evidence type="ECO:0000313" key="2">
    <source>
        <dbReference type="EMBL" id="GMT18172.1"/>
    </source>
</evidence>
<sequence length="114" mass="12626">MGKVKKGKPAAAGTGSNSVKPSTSAVSADSDGKVKKSRPNNFQRAKAIFDKIQQDKKEAKDKKQQDRDKREKAMDKYNDNKRKMNKALKKTNRKGQPNLGAQVAVILEKLQGKK</sequence>
<organism evidence="2 3">
    <name type="scientific">Pristionchus fissidentatus</name>
    <dbReference type="NCBI Taxonomy" id="1538716"/>
    <lineage>
        <taxon>Eukaryota</taxon>
        <taxon>Metazoa</taxon>
        <taxon>Ecdysozoa</taxon>
        <taxon>Nematoda</taxon>
        <taxon>Chromadorea</taxon>
        <taxon>Rhabditida</taxon>
        <taxon>Rhabditina</taxon>
        <taxon>Diplogasteromorpha</taxon>
        <taxon>Diplogasteroidea</taxon>
        <taxon>Neodiplogasteridae</taxon>
        <taxon>Pristionchus</taxon>
    </lineage>
</organism>
<dbReference type="Pfam" id="PF08524">
    <property type="entry name" value="rRNA_processing"/>
    <property type="match status" value="1"/>
</dbReference>
<feature type="region of interest" description="Disordered" evidence="1">
    <location>
        <begin position="1"/>
        <end position="83"/>
    </location>
</feature>
<gene>
    <name evidence="2" type="ORF">PFISCL1PPCAC_9469</name>
</gene>
<accession>A0AAV5VEN3</accession>
<name>A0AAV5VEN3_9BILA</name>
<protein>
    <submittedName>
        <fullName evidence="2">Uncharacterized protein</fullName>
    </submittedName>
</protein>
<feature type="compositionally biased region" description="Basic and acidic residues" evidence="1">
    <location>
        <begin position="47"/>
        <end position="82"/>
    </location>
</feature>
<dbReference type="Proteomes" id="UP001432322">
    <property type="component" value="Unassembled WGS sequence"/>
</dbReference>
<evidence type="ECO:0000256" key="1">
    <source>
        <dbReference type="SAM" id="MobiDB-lite"/>
    </source>
</evidence>
<reference evidence="2" key="1">
    <citation type="submission" date="2023-10" db="EMBL/GenBank/DDBJ databases">
        <title>Genome assembly of Pristionchus species.</title>
        <authorList>
            <person name="Yoshida K."/>
            <person name="Sommer R.J."/>
        </authorList>
    </citation>
    <scope>NUCLEOTIDE SEQUENCE</scope>
    <source>
        <strain evidence="2">RS5133</strain>
    </source>
</reference>
<dbReference type="InterPro" id="IPR013730">
    <property type="entry name" value="Fyv7/TAP26"/>
</dbReference>
<dbReference type="AlphaFoldDB" id="A0AAV5VEN3"/>